<evidence type="ECO:0000313" key="6">
    <source>
        <dbReference type="EMBL" id="PTQ89046.1"/>
    </source>
</evidence>
<organism evidence="6 7">
    <name type="scientific">Agitococcus lubricus</name>
    <dbReference type="NCBI Taxonomy" id="1077255"/>
    <lineage>
        <taxon>Bacteria</taxon>
        <taxon>Pseudomonadati</taxon>
        <taxon>Pseudomonadota</taxon>
        <taxon>Gammaproteobacteria</taxon>
        <taxon>Moraxellales</taxon>
        <taxon>Moraxellaceae</taxon>
        <taxon>Agitococcus</taxon>
    </lineage>
</organism>
<protein>
    <submittedName>
        <fullName evidence="6">Membrane fusion protein (Multidrug efflux system)</fullName>
    </submittedName>
</protein>
<dbReference type="Proteomes" id="UP000244223">
    <property type="component" value="Unassembled WGS sequence"/>
</dbReference>
<name>A0A2T5IYH7_9GAMM</name>
<comment type="similarity">
    <text evidence="1">Belongs to the membrane fusion protein (MFP) (TC 8.A.1) family.</text>
</comment>
<feature type="domain" description="Multidrug resistance protein MdtA-like barrel-sandwich hybrid" evidence="4">
    <location>
        <begin position="49"/>
        <end position="243"/>
    </location>
</feature>
<gene>
    <name evidence="6" type="ORF">C8N29_10967</name>
</gene>
<dbReference type="Gene3D" id="2.40.50.100">
    <property type="match status" value="1"/>
</dbReference>
<dbReference type="PANTHER" id="PTHR30386:SF24">
    <property type="entry name" value="MULTIDRUG RESISTANCE EFFLUX PUMP"/>
    <property type="match status" value="1"/>
</dbReference>
<dbReference type="InterPro" id="IPR058634">
    <property type="entry name" value="AaeA-lik-b-barrel"/>
</dbReference>
<evidence type="ECO:0000256" key="3">
    <source>
        <dbReference type="SAM" id="Phobius"/>
    </source>
</evidence>
<dbReference type="Gene3D" id="1.10.287.470">
    <property type="entry name" value="Helix hairpin bin"/>
    <property type="match status" value="2"/>
</dbReference>
<dbReference type="PANTHER" id="PTHR30386">
    <property type="entry name" value="MEMBRANE FUSION SUBUNIT OF EMRAB-TOLC MULTIDRUG EFFLUX PUMP"/>
    <property type="match status" value="1"/>
</dbReference>
<evidence type="ECO:0000256" key="1">
    <source>
        <dbReference type="ARBA" id="ARBA00009477"/>
    </source>
</evidence>
<evidence type="ECO:0000256" key="2">
    <source>
        <dbReference type="SAM" id="Coils"/>
    </source>
</evidence>
<keyword evidence="7" id="KW-1185">Reference proteome</keyword>
<dbReference type="OrthoDB" id="9811754at2"/>
<dbReference type="SUPFAM" id="SSF111369">
    <property type="entry name" value="HlyD-like secretion proteins"/>
    <property type="match status" value="2"/>
</dbReference>
<dbReference type="Gene3D" id="2.40.30.170">
    <property type="match status" value="1"/>
</dbReference>
<dbReference type="PRINTS" id="PR01490">
    <property type="entry name" value="RTXTOXIND"/>
</dbReference>
<dbReference type="InterPro" id="IPR058625">
    <property type="entry name" value="MdtA-like_BSH"/>
</dbReference>
<evidence type="ECO:0000259" key="5">
    <source>
        <dbReference type="Pfam" id="PF25963"/>
    </source>
</evidence>
<keyword evidence="3" id="KW-0812">Transmembrane</keyword>
<dbReference type="Pfam" id="PF25917">
    <property type="entry name" value="BSH_RND"/>
    <property type="match status" value="1"/>
</dbReference>
<reference evidence="6 7" key="1">
    <citation type="submission" date="2018-04" db="EMBL/GenBank/DDBJ databases">
        <title>Genomic Encyclopedia of Archaeal and Bacterial Type Strains, Phase II (KMG-II): from individual species to whole genera.</title>
        <authorList>
            <person name="Goeker M."/>
        </authorList>
    </citation>
    <scope>NUCLEOTIDE SEQUENCE [LARGE SCALE GENOMIC DNA]</scope>
    <source>
        <strain evidence="6 7">DSM 5822</strain>
    </source>
</reference>
<dbReference type="InterPro" id="IPR050739">
    <property type="entry name" value="MFP"/>
</dbReference>
<proteinExistence type="inferred from homology"/>
<sequence length="342" mass="36532">MSQPSTNKLPFVIVGLLLILGIGLGTYWAMYGRYQESTDNAYIKAETTFITPRVGGEVVELLVKNNQRVRAGEVLLRLENTDYKAKVENARALLAMKQAALGINYQQNQMQKALTQEAQANLRAAKTEVTRLALELERAKTLVAEGVATKQRLDNANAAYQSALANAERSQAAIIAAQAQQAAVGTGREQALAEIEAAKASLALAELDLAATEIKAPIAGVVGDLGARLGSRVAVGSRLLAIVPVADVFVEANFKETQLTHMQVGQRAQISVDAYQDKIFTGHVDSIAPASGAEFALLPPDNATGNFNKIVQRLSVKILLDQPNDGLLLKSGMSAQVTVSLK</sequence>
<feature type="domain" description="p-hydroxybenzoic acid efflux pump subunit AaeA-like beta-barrel" evidence="5">
    <location>
        <begin position="249"/>
        <end position="339"/>
    </location>
</feature>
<dbReference type="GO" id="GO:0055085">
    <property type="term" value="P:transmembrane transport"/>
    <property type="evidence" value="ECO:0007669"/>
    <property type="project" value="InterPro"/>
</dbReference>
<comment type="caution">
    <text evidence="6">The sequence shown here is derived from an EMBL/GenBank/DDBJ whole genome shotgun (WGS) entry which is preliminary data.</text>
</comment>
<keyword evidence="3" id="KW-1133">Transmembrane helix</keyword>
<dbReference type="AlphaFoldDB" id="A0A2T5IYH7"/>
<feature type="transmembrane region" description="Helical" evidence="3">
    <location>
        <begin position="9"/>
        <end position="30"/>
    </location>
</feature>
<dbReference type="RefSeq" id="WP_107865959.1">
    <property type="nucleotide sequence ID" value="NZ_QAON01000009.1"/>
</dbReference>
<dbReference type="Pfam" id="PF25963">
    <property type="entry name" value="Beta-barrel_AAEA"/>
    <property type="match status" value="1"/>
</dbReference>
<evidence type="ECO:0000313" key="7">
    <source>
        <dbReference type="Proteomes" id="UP000244223"/>
    </source>
</evidence>
<feature type="coiled-coil region" evidence="2">
    <location>
        <begin position="115"/>
        <end position="215"/>
    </location>
</feature>
<keyword evidence="2" id="KW-0175">Coiled coil</keyword>
<keyword evidence="3" id="KW-0472">Membrane</keyword>
<dbReference type="EMBL" id="QAON01000009">
    <property type="protein sequence ID" value="PTQ89046.1"/>
    <property type="molecule type" value="Genomic_DNA"/>
</dbReference>
<evidence type="ECO:0000259" key="4">
    <source>
        <dbReference type="Pfam" id="PF25917"/>
    </source>
</evidence>
<accession>A0A2T5IYH7</accession>